<dbReference type="Proteomes" id="UP000070355">
    <property type="component" value="Unassembled WGS sequence"/>
</dbReference>
<evidence type="ECO:0000256" key="1">
    <source>
        <dbReference type="ARBA" id="ARBA00011063"/>
    </source>
</evidence>
<evidence type="ECO:0000256" key="5">
    <source>
        <dbReference type="ARBA" id="ARBA00051722"/>
    </source>
</evidence>
<dbReference type="InterPro" id="IPR017867">
    <property type="entry name" value="Tyr_phospatase_low_mol_wt"/>
</dbReference>
<dbReference type="Pfam" id="PF01451">
    <property type="entry name" value="LMWPc"/>
    <property type="match status" value="1"/>
</dbReference>
<dbReference type="OrthoDB" id="9784339at2"/>
<dbReference type="AlphaFoldDB" id="A0A134A571"/>
<evidence type="ECO:0000313" key="8">
    <source>
        <dbReference type="EMBL" id="KXB62874.1"/>
    </source>
</evidence>
<dbReference type="EC" id="3.1.3.48" evidence="2"/>
<dbReference type="InterPro" id="IPR036196">
    <property type="entry name" value="Ptyr_pPase_sf"/>
</dbReference>
<dbReference type="STRING" id="1379.HMPREF3186_00338"/>
<dbReference type="PRINTS" id="PR00719">
    <property type="entry name" value="LMWPTPASE"/>
</dbReference>
<dbReference type="PANTHER" id="PTHR11717:SF7">
    <property type="entry name" value="LOW MOLECULAR WEIGHT PHOSPHOTYROSINE PROTEIN PHOSPHATASE"/>
    <property type="match status" value="1"/>
</dbReference>
<feature type="domain" description="Phosphotyrosine protein phosphatase I" evidence="7">
    <location>
        <begin position="2"/>
        <end position="146"/>
    </location>
</feature>
<dbReference type="PATRIC" id="fig|1379.3.peg.334"/>
<dbReference type="PANTHER" id="PTHR11717">
    <property type="entry name" value="LOW MOLECULAR WEIGHT PROTEIN TYROSINE PHOSPHATASE"/>
    <property type="match status" value="1"/>
</dbReference>
<evidence type="ECO:0000313" key="9">
    <source>
        <dbReference type="Proteomes" id="UP000070355"/>
    </source>
</evidence>
<comment type="similarity">
    <text evidence="1">Belongs to the low molecular weight phosphotyrosine protein phosphatase family.</text>
</comment>
<evidence type="ECO:0000256" key="6">
    <source>
        <dbReference type="PIRSR" id="PIRSR617867-1"/>
    </source>
</evidence>
<accession>A0A134A571</accession>
<dbReference type="CDD" id="cd16343">
    <property type="entry name" value="LMWPTP"/>
    <property type="match status" value="1"/>
</dbReference>
<feature type="active site" evidence="6">
    <location>
        <position position="14"/>
    </location>
</feature>
<keyword evidence="4" id="KW-0904">Protein phosphatase</keyword>
<dbReference type="Gene3D" id="3.40.50.2300">
    <property type="match status" value="1"/>
</dbReference>
<dbReference type="SMART" id="SM00226">
    <property type="entry name" value="LMWPc"/>
    <property type="match status" value="1"/>
</dbReference>
<keyword evidence="3" id="KW-0378">Hydrolase</keyword>
<dbReference type="EMBL" id="LSDC01000020">
    <property type="protein sequence ID" value="KXB62874.1"/>
    <property type="molecule type" value="Genomic_DNA"/>
</dbReference>
<dbReference type="InterPro" id="IPR023485">
    <property type="entry name" value="Ptyr_pPase"/>
</dbReference>
<protein>
    <recommendedName>
        <fullName evidence="2">protein-tyrosine-phosphatase</fullName>
        <ecNumber evidence="2">3.1.3.48</ecNumber>
    </recommendedName>
</protein>
<dbReference type="SUPFAM" id="SSF52788">
    <property type="entry name" value="Phosphotyrosine protein phosphatases I"/>
    <property type="match status" value="1"/>
</dbReference>
<feature type="active site" description="Nucleophile" evidence="6">
    <location>
        <position position="8"/>
    </location>
</feature>
<proteinExistence type="inferred from homology"/>
<evidence type="ECO:0000256" key="3">
    <source>
        <dbReference type="ARBA" id="ARBA00022801"/>
    </source>
</evidence>
<evidence type="ECO:0000259" key="7">
    <source>
        <dbReference type="SMART" id="SM00226"/>
    </source>
</evidence>
<evidence type="ECO:0000256" key="4">
    <source>
        <dbReference type="ARBA" id="ARBA00022912"/>
    </source>
</evidence>
<comment type="catalytic activity">
    <reaction evidence="5">
        <text>O-phospho-L-tyrosyl-[protein] + H2O = L-tyrosyl-[protein] + phosphate</text>
        <dbReference type="Rhea" id="RHEA:10684"/>
        <dbReference type="Rhea" id="RHEA-COMP:10136"/>
        <dbReference type="Rhea" id="RHEA-COMP:20101"/>
        <dbReference type="ChEBI" id="CHEBI:15377"/>
        <dbReference type="ChEBI" id="CHEBI:43474"/>
        <dbReference type="ChEBI" id="CHEBI:46858"/>
        <dbReference type="ChEBI" id="CHEBI:61978"/>
        <dbReference type="EC" id="3.1.3.48"/>
    </reaction>
</comment>
<reference evidence="9" key="1">
    <citation type="submission" date="2016-01" db="EMBL/GenBank/DDBJ databases">
        <authorList>
            <person name="Mitreva M."/>
            <person name="Pepin K.H."/>
            <person name="Mihindukulasuriya K.A."/>
            <person name="Fulton R."/>
            <person name="Fronick C."/>
            <person name="O'Laughlin M."/>
            <person name="Miner T."/>
            <person name="Herter B."/>
            <person name="Rosa B.A."/>
            <person name="Cordes M."/>
            <person name="Tomlinson C."/>
            <person name="Wollam A."/>
            <person name="Palsikar V.B."/>
            <person name="Mardis E.R."/>
            <person name="Wilson R.K."/>
        </authorList>
    </citation>
    <scope>NUCLEOTIDE SEQUENCE [LARGE SCALE GENOMIC DNA]</scope>
    <source>
        <strain evidence="9">DNF01167</strain>
    </source>
</reference>
<dbReference type="RefSeq" id="WP_060913627.1">
    <property type="nucleotide sequence ID" value="NZ_KQ959927.1"/>
</dbReference>
<comment type="caution">
    <text evidence="8">The sequence shown here is derived from an EMBL/GenBank/DDBJ whole genome shotgun (WGS) entry which is preliminary data.</text>
</comment>
<gene>
    <name evidence="8" type="ORF">HMPREF3186_00338</name>
</gene>
<dbReference type="InterPro" id="IPR050438">
    <property type="entry name" value="LMW_PTPase"/>
</dbReference>
<feature type="active site" description="Proton donor" evidence="6">
    <location>
        <position position="122"/>
    </location>
</feature>
<dbReference type="GO" id="GO:0004725">
    <property type="term" value="F:protein tyrosine phosphatase activity"/>
    <property type="evidence" value="ECO:0007669"/>
    <property type="project" value="UniProtKB-EC"/>
</dbReference>
<name>A0A134A571_9BACL</name>
<organism evidence="8 9">
    <name type="scientific">Gemella haemolysans</name>
    <dbReference type="NCBI Taxonomy" id="1379"/>
    <lineage>
        <taxon>Bacteria</taxon>
        <taxon>Bacillati</taxon>
        <taxon>Bacillota</taxon>
        <taxon>Bacilli</taxon>
        <taxon>Bacillales</taxon>
        <taxon>Gemellaceae</taxon>
        <taxon>Gemella</taxon>
    </lineage>
</organism>
<evidence type="ECO:0000256" key="2">
    <source>
        <dbReference type="ARBA" id="ARBA00013064"/>
    </source>
</evidence>
<sequence length="152" mass="16951">MVKVLFVCLGNICRSPMAEAIFRDMVEKEGLSEKILIDSAATSSWEHGNPVHSGTRKELAKIGIGVEGMYSRILNDNDLDADYIVGMDDSNIENIKKFIAGRETGEVKKLLEYAGEDRIIDDPWYTGDFKTTFNDVTKGCTALLDKIKKDNL</sequence>